<name>A0AAD7SR91_9TELE</name>
<reference evidence="14" key="1">
    <citation type="journal article" date="2023" name="Science">
        <title>Genome structures resolve the early diversification of teleost fishes.</title>
        <authorList>
            <person name="Parey E."/>
            <person name="Louis A."/>
            <person name="Montfort J."/>
            <person name="Bouchez O."/>
            <person name="Roques C."/>
            <person name="Iampietro C."/>
            <person name="Lluch J."/>
            <person name="Castinel A."/>
            <person name="Donnadieu C."/>
            <person name="Desvignes T."/>
            <person name="Floi Bucao C."/>
            <person name="Jouanno E."/>
            <person name="Wen M."/>
            <person name="Mejri S."/>
            <person name="Dirks R."/>
            <person name="Jansen H."/>
            <person name="Henkel C."/>
            <person name="Chen W.J."/>
            <person name="Zahm M."/>
            <person name="Cabau C."/>
            <person name="Klopp C."/>
            <person name="Thompson A.W."/>
            <person name="Robinson-Rechavi M."/>
            <person name="Braasch I."/>
            <person name="Lecointre G."/>
            <person name="Bobe J."/>
            <person name="Postlethwait J.H."/>
            <person name="Berthelot C."/>
            <person name="Roest Crollius H."/>
            <person name="Guiguen Y."/>
        </authorList>
    </citation>
    <scope>NUCLEOTIDE SEQUENCE</scope>
    <source>
        <strain evidence="14">NC1722</strain>
    </source>
</reference>
<keyword evidence="3" id="KW-0597">Phosphoprotein</keyword>
<gene>
    <name evidence="14" type="ORF">AAFF_G00279480</name>
</gene>
<evidence type="ECO:0000256" key="6">
    <source>
        <dbReference type="ARBA" id="ARBA00022771"/>
    </source>
</evidence>
<accession>A0AAD7SR91</accession>
<feature type="region of interest" description="Disordered" evidence="12">
    <location>
        <begin position="996"/>
        <end position="1020"/>
    </location>
</feature>
<feature type="region of interest" description="Disordered" evidence="12">
    <location>
        <begin position="787"/>
        <end position="831"/>
    </location>
</feature>
<dbReference type="PANTHER" id="PTHR15507">
    <property type="entry name" value="ZINC FINGER PROTEIN RLF"/>
    <property type="match status" value="1"/>
</dbReference>
<evidence type="ECO:0000313" key="15">
    <source>
        <dbReference type="Proteomes" id="UP001221898"/>
    </source>
</evidence>
<evidence type="ECO:0000256" key="9">
    <source>
        <dbReference type="ARBA" id="ARBA00023125"/>
    </source>
</evidence>
<feature type="compositionally biased region" description="Basic and acidic residues" evidence="12">
    <location>
        <begin position="919"/>
        <end position="930"/>
    </location>
</feature>
<dbReference type="InterPro" id="IPR013087">
    <property type="entry name" value="Znf_C2H2_type"/>
</dbReference>
<evidence type="ECO:0000256" key="3">
    <source>
        <dbReference type="ARBA" id="ARBA00022553"/>
    </source>
</evidence>
<dbReference type="PANTHER" id="PTHR15507:SF16">
    <property type="entry name" value="ZINC FINGER PROTEIN 654"/>
    <property type="match status" value="1"/>
</dbReference>
<dbReference type="GO" id="GO:0000981">
    <property type="term" value="F:DNA-binding transcription factor activity, RNA polymerase II-specific"/>
    <property type="evidence" value="ECO:0007669"/>
    <property type="project" value="TreeGrafter"/>
</dbReference>
<keyword evidence="5" id="KW-0677">Repeat</keyword>
<evidence type="ECO:0000256" key="10">
    <source>
        <dbReference type="ARBA" id="ARBA00023163"/>
    </source>
</evidence>
<keyword evidence="11" id="KW-0539">Nucleus</keyword>
<dbReference type="EMBL" id="JAINUG010000039">
    <property type="protein sequence ID" value="KAJ8407374.1"/>
    <property type="molecule type" value="Genomic_DNA"/>
</dbReference>
<dbReference type="AlphaFoldDB" id="A0AAD7SR91"/>
<keyword evidence="15" id="KW-1185">Reference proteome</keyword>
<comment type="similarity">
    <text evidence="2">Belongs to the krueppel C2H2-type zinc-finger protein family.</text>
</comment>
<dbReference type="Pfam" id="PF25580">
    <property type="entry name" value="TPR_Rlf"/>
    <property type="match status" value="1"/>
</dbReference>
<keyword evidence="4" id="KW-0479">Metal-binding</keyword>
<dbReference type="PROSITE" id="PS00028">
    <property type="entry name" value="ZINC_FINGER_C2H2_1"/>
    <property type="match status" value="1"/>
</dbReference>
<feature type="region of interest" description="Disordered" evidence="12">
    <location>
        <begin position="1065"/>
        <end position="1122"/>
    </location>
</feature>
<evidence type="ECO:0000256" key="5">
    <source>
        <dbReference type="ARBA" id="ARBA00022737"/>
    </source>
</evidence>
<dbReference type="InterPro" id="IPR052251">
    <property type="entry name" value="GH-ZnFinger_Regulators"/>
</dbReference>
<evidence type="ECO:0000256" key="12">
    <source>
        <dbReference type="SAM" id="MobiDB-lite"/>
    </source>
</evidence>
<organism evidence="14 15">
    <name type="scientific">Aldrovandia affinis</name>
    <dbReference type="NCBI Taxonomy" id="143900"/>
    <lineage>
        <taxon>Eukaryota</taxon>
        <taxon>Metazoa</taxon>
        <taxon>Chordata</taxon>
        <taxon>Craniata</taxon>
        <taxon>Vertebrata</taxon>
        <taxon>Euteleostomi</taxon>
        <taxon>Actinopterygii</taxon>
        <taxon>Neopterygii</taxon>
        <taxon>Teleostei</taxon>
        <taxon>Notacanthiformes</taxon>
        <taxon>Halosauridae</taxon>
        <taxon>Aldrovandia</taxon>
    </lineage>
</organism>
<protein>
    <recommendedName>
        <fullName evidence="13">C2H2-type domain-containing protein</fullName>
    </recommendedName>
</protein>
<feature type="compositionally biased region" description="Basic and acidic residues" evidence="12">
    <location>
        <begin position="1076"/>
        <end position="1098"/>
    </location>
</feature>
<evidence type="ECO:0000313" key="14">
    <source>
        <dbReference type="EMBL" id="KAJ8407374.1"/>
    </source>
</evidence>
<evidence type="ECO:0000256" key="11">
    <source>
        <dbReference type="ARBA" id="ARBA00023242"/>
    </source>
</evidence>
<dbReference type="GO" id="GO:0008270">
    <property type="term" value="F:zinc ion binding"/>
    <property type="evidence" value="ECO:0007669"/>
    <property type="project" value="UniProtKB-KW"/>
</dbReference>
<comment type="caution">
    <text evidence="14">The sequence shown here is derived from an EMBL/GenBank/DDBJ whole genome shotgun (WGS) entry which is preliminary data.</text>
</comment>
<sequence>MAEEEIDFNSERFKEELVSLLDCRVGSDCDLQSKDYCSRFCELVEEYSARWQVPLPRLHVLRTALCCFAQSAASLPSDCEHVQYALSSLALSFFELLLFFGRDEFLEDPLKDILESFQDSHSCLERHANPYMNPYMLQVKRIIKDGGPWESPVLQAILRESAQSQEEVERYLNSEVPVFFEFRVRYLLACERVREAMALANTCIEHPQVGRQLYFHQAYLTCLWKASLYDRLHKEVAEIDGRHAVEIICNTESEERDDLLLALCRAFLSQQLQNGDMYYMWELVFIWSKLHLRGNPSKQDFLEECHQLMLSAKNVKSIFPFMKVIRAEVLLCSMELGNEGLQFCVELCARALQMDLGHDPATSALVYKTIAYLLPDDLEVCRACALLVFFLERSLESFRTAYLLYTHPDQEYQVDRGPIKNHIRFEILQILKKGLFFDPEFWNLLTLRMNCLKLMSEKVMQAALAEITDEDRPTPSHGAKDPCKVHNVERRVQRKTRPPTKYVGKLLVRRIVVPPEGAVDSLVKRRGRKPGSRVLTVVSGDDSLLRRSFRQLSMSQENSIIQQCGDKQPRVLAEQVEKKTLKRRGRKPRWLLQEAAAQVENSAPRCSVHTRKKTYLSPKDRRLYERDTLRICKEKDRALEGRDAPAPDLALAGITGGGEVLSLLGIPPPGDPPVTAIQGAMLEVSFPDNEVMDSMEQEEEMSGLHQAPVVQPDKGQARVLDVCRRGTFSEPCDNPPGESNGLSVPPVVRAMASEEHSIEVDREIIGYLHSYSKIHKEPVEGAAQYSTPVAKELPPAEQVRRSTSPEPGRESSGRPCEVTSTQPPDGTEKQALTSATLCINDIESGRTTAELSAIASIKLERSVLKLHCSLCNKDFKGGNVMRHALAHLQRDKLKCMFCGQLFDCQLAAKSHVADHIEKRKEEASPKDRAVHGNGASETLDRVTTSFSPKGKHKRKLGNDVENGVPLNIRLIHELNNLNGPGQVSGLLKDKPDVQKANGSIVRGRSRSGKEEEFGPAGGCTFVRMGNVRSWSDHKHRADSGASDQLLASGHTEDEAAGLTASTCGESELASAQEGDGEAREVEPSDDAMKLGADAHRQDPVVPGQAEPREKEPSTYRGPISRPFLRLPPSAYLDERYISMPKRRKPSAGGRCAPAGPESGGSQRQRCSSCFACFSCTDELQRHLSLNKCASLFGFDSDDEGKSSDRA</sequence>
<feature type="domain" description="C2H2-type" evidence="13">
    <location>
        <begin position="895"/>
        <end position="915"/>
    </location>
</feature>
<keyword evidence="7" id="KW-0862">Zinc</keyword>
<keyword evidence="9" id="KW-0238">DNA-binding</keyword>
<evidence type="ECO:0000259" key="13">
    <source>
        <dbReference type="PROSITE" id="PS00028"/>
    </source>
</evidence>
<feature type="region of interest" description="Disordered" evidence="12">
    <location>
        <begin position="1141"/>
        <end position="1165"/>
    </location>
</feature>
<evidence type="ECO:0000256" key="7">
    <source>
        <dbReference type="ARBA" id="ARBA00022833"/>
    </source>
</evidence>
<keyword evidence="8" id="KW-0805">Transcription regulation</keyword>
<feature type="compositionally biased region" description="Polar residues" evidence="12">
    <location>
        <begin position="818"/>
        <end position="831"/>
    </location>
</feature>
<keyword evidence="10" id="KW-0804">Transcription</keyword>
<dbReference type="GO" id="GO:0003677">
    <property type="term" value="F:DNA binding"/>
    <property type="evidence" value="ECO:0007669"/>
    <property type="project" value="UniProtKB-KW"/>
</dbReference>
<dbReference type="GO" id="GO:0005634">
    <property type="term" value="C:nucleus"/>
    <property type="evidence" value="ECO:0007669"/>
    <property type="project" value="UniProtKB-SubCell"/>
</dbReference>
<proteinExistence type="inferred from homology"/>
<dbReference type="Proteomes" id="UP001221898">
    <property type="component" value="Unassembled WGS sequence"/>
</dbReference>
<dbReference type="InterPro" id="IPR057986">
    <property type="entry name" value="TPR_Rlf/292/654"/>
</dbReference>
<evidence type="ECO:0000256" key="1">
    <source>
        <dbReference type="ARBA" id="ARBA00004123"/>
    </source>
</evidence>
<keyword evidence="6" id="KW-0863">Zinc-finger</keyword>
<evidence type="ECO:0000256" key="2">
    <source>
        <dbReference type="ARBA" id="ARBA00006991"/>
    </source>
</evidence>
<comment type="subcellular location">
    <subcellularLocation>
        <location evidence="1">Nucleus</location>
    </subcellularLocation>
</comment>
<feature type="region of interest" description="Disordered" evidence="12">
    <location>
        <begin position="919"/>
        <end position="958"/>
    </location>
</feature>
<evidence type="ECO:0000256" key="4">
    <source>
        <dbReference type="ARBA" id="ARBA00022723"/>
    </source>
</evidence>
<evidence type="ECO:0000256" key="8">
    <source>
        <dbReference type="ARBA" id="ARBA00023015"/>
    </source>
</evidence>